<dbReference type="PROSITE" id="PS50011">
    <property type="entry name" value="PROTEIN_KINASE_DOM"/>
    <property type="match status" value="1"/>
</dbReference>
<evidence type="ECO:0000313" key="3">
    <source>
        <dbReference type="Proteomes" id="UP000054466"/>
    </source>
</evidence>
<dbReference type="Gene3D" id="1.20.120.1020">
    <property type="entry name" value="Prion-inhibition and propagation, HeLo domain"/>
    <property type="match status" value="1"/>
</dbReference>
<dbReference type="RefSeq" id="XP_016250302.1">
    <property type="nucleotide sequence ID" value="XM_016392783.1"/>
</dbReference>
<protein>
    <recommendedName>
        <fullName evidence="1">Protein kinase domain-containing protein</fullName>
    </recommendedName>
</protein>
<dbReference type="OrthoDB" id="1911848at2759"/>
<gene>
    <name evidence="2" type="ORF">PV07_05862</name>
</gene>
<dbReference type="InterPro" id="IPR000719">
    <property type="entry name" value="Prot_kinase_dom"/>
</dbReference>
<name>A0A0D1ZQ14_9EURO</name>
<dbReference type="Gene3D" id="1.10.510.10">
    <property type="entry name" value="Transferase(Phosphotransferase) domain 1"/>
    <property type="match status" value="1"/>
</dbReference>
<dbReference type="SUPFAM" id="SSF56112">
    <property type="entry name" value="Protein kinase-like (PK-like)"/>
    <property type="match status" value="1"/>
</dbReference>
<dbReference type="EMBL" id="KN847042">
    <property type="protein sequence ID" value="KIW30086.1"/>
    <property type="molecule type" value="Genomic_DNA"/>
</dbReference>
<dbReference type="InterPro" id="IPR038305">
    <property type="entry name" value="HeLo_sf"/>
</dbReference>
<dbReference type="Proteomes" id="UP000054466">
    <property type="component" value="Unassembled WGS sequence"/>
</dbReference>
<dbReference type="InterPro" id="IPR056002">
    <property type="entry name" value="DUF7580"/>
</dbReference>
<dbReference type="GeneID" id="27345056"/>
<dbReference type="GO" id="GO:0005524">
    <property type="term" value="F:ATP binding"/>
    <property type="evidence" value="ECO:0007669"/>
    <property type="project" value="InterPro"/>
</dbReference>
<sequence>MAEAFGIASAVFGLVPVCYQAFELVEAACTANEGAEKQVQRIRMQRGLFTGWAECWDLKKSQDKLQSHFRNSDNGPLVVKVILNMSQLFASSDNLSAKYGLKVKLKDRSEFALATIKVQDVLGGKAAYEVGPQVKKLGAHMSWLRRAKFAIREKKKFDELISDLDEHNSTLRGICSEIVAWRIHLAMTCEVLQQNHPGNLNHLAETARDISSESPKGSVRQKRFDLIATTAEFKKRLQNLDQVRPTTSLSKEHFRYGEPRWYFNESSATFAIDTRSNTCCYIEWKTYGEDADAGVPTERDVQELAKIFLIKDPPRSFKTLPCLGAFKDARNSRYGFVYKPPAYIEKIPNKQPDTRITVSQARKPATLLEVLDQANDGRSWVLELGARFAIAKTLVQSLFVLHLTGWVHKNVRSGSVLFLPAESRTGGQPSQSLAKDFKHPYLSGFTYSRAMASTDTDYTARSRTVQRRSIKLDNYHHPEKRMHPSKLYRPAFDIYSLGCVLLELGFWQPLQSFDPRDEDSPITFRDRLIRLAEEELPGQAGRIYTRAVRACLSVPANLPDEEATSRLCWKVAAALDECVA</sequence>
<dbReference type="InterPro" id="IPR011009">
    <property type="entry name" value="Kinase-like_dom_sf"/>
</dbReference>
<dbReference type="GO" id="GO:0004672">
    <property type="term" value="F:protein kinase activity"/>
    <property type="evidence" value="ECO:0007669"/>
    <property type="project" value="InterPro"/>
</dbReference>
<dbReference type="Pfam" id="PF24476">
    <property type="entry name" value="DUF7580"/>
    <property type="match status" value="1"/>
</dbReference>
<dbReference type="InterPro" id="IPR029498">
    <property type="entry name" value="HeLo_dom"/>
</dbReference>
<evidence type="ECO:0000313" key="2">
    <source>
        <dbReference type="EMBL" id="KIW30086.1"/>
    </source>
</evidence>
<dbReference type="Pfam" id="PF14479">
    <property type="entry name" value="HeLo"/>
    <property type="match status" value="1"/>
</dbReference>
<reference evidence="2 3" key="1">
    <citation type="submission" date="2015-01" db="EMBL/GenBank/DDBJ databases">
        <title>The Genome Sequence of Cladophialophora immunda CBS83496.</title>
        <authorList>
            <consortium name="The Broad Institute Genomics Platform"/>
            <person name="Cuomo C."/>
            <person name="de Hoog S."/>
            <person name="Gorbushina A."/>
            <person name="Stielow B."/>
            <person name="Teixiera M."/>
            <person name="Abouelleil A."/>
            <person name="Chapman S.B."/>
            <person name="Priest M."/>
            <person name="Young S.K."/>
            <person name="Wortman J."/>
            <person name="Nusbaum C."/>
            <person name="Birren B."/>
        </authorList>
    </citation>
    <scope>NUCLEOTIDE SEQUENCE [LARGE SCALE GENOMIC DNA]</scope>
    <source>
        <strain evidence="2 3">CBS 83496</strain>
    </source>
</reference>
<accession>A0A0D1ZQ14</accession>
<dbReference type="PANTHER" id="PTHR37542">
    <property type="entry name" value="HELO DOMAIN-CONTAINING PROTEIN-RELATED"/>
    <property type="match status" value="1"/>
</dbReference>
<feature type="domain" description="Protein kinase" evidence="1">
    <location>
        <begin position="281"/>
        <end position="580"/>
    </location>
</feature>
<organism evidence="2 3">
    <name type="scientific">Cladophialophora immunda</name>
    <dbReference type="NCBI Taxonomy" id="569365"/>
    <lineage>
        <taxon>Eukaryota</taxon>
        <taxon>Fungi</taxon>
        <taxon>Dikarya</taxon>
        <taxon>Ascomycota</taxon>
        <taxon>Pezizomycotina</taxon>
        <taxon>Eurotiomycetes</taxon>
        <taxon>Chaetothyriomycetidae</taxon>
        <taxon>Chaetothyriales</taxon>
        <taxon>Herpotrichiellaceae</taxon>
        <taxon>Cladophialophora</taxon>
    </lineage>
</organism>
<dbReference type="AlphaFoldDB" id="A0A0D1ZQ14"/>
<dbReference type="VEuPathDB" id="FungiDB:PV07_05862"/>
<proteinExistence type="predicted"/>
<dbReference type="STRING" id="569365.A0A0D1ZQ14"/>
<evidence type="ECO:0000259" key="1">
    <source>
        <dbReference type="PROSITE" id="PS50011"/>
    </source>
</evidence>
<keyword evidence="3" id="KW-1185">Reference proteome</keyword>
<dbReference type="HOGENOM" id="CLU_017444_4_1_1"/>